<keyword evidence="3 5" id="KW-1133">Transmembrane helix</keyword>
<dbReference type="Proteomes" id="UP000679848">
    <property type="component" value="Plasmid pMM59_01"/>
</dbReference>
<dbReference type="InterPro" id="IPR010652">
    <property type="entry name" value="DUF1232"/>
</dbReference>
<evidence type="ECO:0000256" key="5">
    <source>
        <dbReference type="SAM" id="Phobius"/>
    </source>
</evidence>
<sequence>MNIKERAASLKRDIPAVFLALKARETPLLTKILAFLTVAYALSPIDLIPDFVPVLGYLDDLIILPALVFLTCKLIPREIFAAYQKQAEGMWQNGKPKKWYYAVPIVLIWALILYWIITKLV</sequence>
<evidence type="ECO:0000259" key="6">
    <source>
        <dbReference type="Pfam" id="PF06803"/>
    </source>
</evidence>
<organism evidence="7 8">
    <name type="scientific">Pusillibacter faecalis</name>
    <dbReference type="NCBI Taxonomy" id="2714358"/>
    <lineage>
        <taxon>Bacteria</taxon>
        <taxon>Bacillati</taxon>
        <taxon>Bacillota</taxon>
        <taxon>Clostridia</taxon>
        <taxon>Eubacteriales</taxon>
        <taxon>Oscillospiraceae</taxon>
        <taxon>Pusillibacter</taxon>
    </lineage>
</organism>
<gene>
    <name evidence="7" type="ORF">MM59RIKEN_32260</name>
</gene>
<keyword evidence="2 5" id="KW-0812">Transmembrane</keyword>
<evidence type="ECO:0000313" key="8">
    <source>
        <dbReference type="Proteomes" id="UP000679848"/>
    </source>
</evidence>
<feature type="transmembrane region" description="Helical" evidence="5">
    <location>
        <begin position="99"/>
        <end position="117"/>
    </location>
</feature>
<evidence type="ECO:0000256" key="2">
    <source>
        <dbReference type="ARBA" id="ARBA00022692"/>
    </source>
</evidence>
<dbReference type="Pfam" id="PF06803">
    <property type="entry name" value="DUF1232"/>
    <property type="match status" value="1"/>
</dbReference>
<geneLocation type="plasmid" evidence="7 8">
    <name>pMM59_01</name>
</geneLocation>
<name>A0A830U7P4_9FIRM</name>
<accession>A0A830U7P4</accession>
<evidence type="ECO:0000256" key="1">
    <source>
        <dbReference type="ARBA" id="ARBA00004127"/>
    </source>
</evidence>
<keyword evidence="4 5" id="KW-0472">Membrane</keyword>
<feature type="domain" description="DUF1232" evidence="6">
    <location>
        <begin position="30"/>
        <end position="65"/>
    </location>
</feature>
<comment type="subcellular location">
    <subcellularLocation>
        <location evidence="1">Endomembrane system</location>
        <topology evidence="1">Multi-pass membrane protein</topology>
    </subcellularLocation>
</comment>
<dbReference type="GO" id="GO:0012505">
    <property type="term" value="C:endomembrane system"/>
    <property type="evidence" value="ECO:0007669"/>
    <property type="project" value="UniProtKB-SubCell"/>
</dbReference>
<evidence type="ECO:0000256" key="3">
    <source>
        <dbReference type="ARBA" id="ARBA00022989"/>
    </source>
</evidence>
<evidence type="ECO:0000256" key="4">
    <source>
        <dbReference type="ARBA" id="ARBA00023136"/>
    </source>
</evidence>
<keyword evidence="7" id="KW-0614">Plasmid</keyword>
<proteinExistence type="predicted"/>
<reference evidence="7" key="1">
    <citation type="submission" date="2020-09" db="EMBL/GenBank/DDBJ databases">
        <title>New species isolated from human feces.</title>
        <authorList>
            <person name="Kitahara M."/>
            <person name="Shigeno Y."/>
            <person name="Shime M."/>
            <person name="Matsumoto Y."/>
            <person name="Nakamura S."/>
            <person name="Motooka D."/>
            <person name="Fukuoka S."/>
            <person name="Nishikawa H."/>
            <person name="Benno Y."/>
        </authorList>
    </citation>
    <scope>NUCLEOTIDE SEQUENCE</scope>
    <source>
        <strain evidence="7">MM59</strain>
        <plasmid evidence="7">pMM59_01</plasmid>
    </source>
</reference>
<evidence type="ECO:0000313" key="7">
    <source>
        <dbReference type="EMBL" id="BCK85907.1"/>
    </source>
</evidence>
<dbReference type="EMBL" id="AP023421">
    <property type="protein sequence ID" value="BCK85907.1"/>
    <property type="molecule type" value="Genomic_DNA"/>
</dbReference>
<dbReference type="KEGG" id="pfaa:MM59RIKEN_32260"/>
<keyword evidence="8" id="KW-1185">Reference proteome</keyword>
<dbReference type="RefSeq" id="WP_213543844.1">
    <property type="nucleotide sequence ID" value="NZ_AP023421.1"/>
</dbReference>
<dbReference type="AlphaFoldDB" id="A0A830U7P4"/>
<protein>
    <recommendedName>
        <fullName evidence="6">DUF1232 domain-containing protein</fullName>
    </recommendedName>
</protein>